<dbReference type="EMBL" id="JAAXYO010000154">
    <property type="protein sequence ID" value="MBU2788638.1"/>
    <property type="molecule type" value="Genomic_DNA"/>
</dbReference>
<dbReference type="Proteomes" id="UP001197378">
    <property type="component" value="Unassembled WGS sequence"/>
</dbReference>
<keyword evidence="2" id="KW-1185">Reference proteome</keyword>
<protein>
    <recommendedName>
        <fullName evidence="3">Lipoprotein</fullName>
    </recommendedName>
</protein>
<sequence>MKKIIAQWSVGIAVLATLAGCSTSQEGPSKLAIEKAYWRTLDPYITRHSVDHPKVLLRRMMRRVVSEGCKPTSDKGVWKCTAYEDYGPSNHLSPGHYRVIRLIRTKTGWHLYRGRQGPA</sequence>
<gene>
    <name evidence="1" type="ORF">HFQ13_10590</name>
</gene>
<comment type="caution">
    <text evidence="1">The sequence shown here is derived from an EMBL/GenBank/DDBJ whole genome shotgun (WGS) entry which is preliminary data.</text>
</comment>
<name>A0AAE2YRD2_9PROT</name>
<evidence type="ECO:0000313" key="2">
    <source>
        <dbReference type="Proteomes" id="UP001197378"/>
    </source>
</evidence>
<dbReference type="PROSITE" id="PS51257">
    <property type="entry name" value="PROKAR_LIPOPROTEIN"/>
    <property type="match status" value="1"/>
</dbReference>
<reference evidence="1" key="1">
    <citation type="journal article" date="2021" name="ISME J.">
        <title>Genomic evolution of the class Acidithiobacillia: deep-branching Proteobacteria living in extreme acidic conditions.</title>
        <authorList>
            <person name="Moya-Beltran A."/>
            <person name="Beard S."/>
            <person name="Rojas-Villalobos C."/>
            <person name="Issotta F."/>
            <person name="Gallardo Y."/>
            <person name="Ulloa R."/>
            <person name="Giaveno A."/>
            <person name="Degli Esposti M."/>
            <person name="Johnson D.B."/>
            <person name="Quatrini R."/>
        </authorList>
    </citation>
    <scope>NUCLEOTIDE SEQUENCE</scope>
    <source>
        <strain evidence="1">VAN18-1</strain>
    </source>
</reference>
<evidence type="ECO:0008006" key="3">
    <source>
        <dbReference type="Google" id="ProtNLM"/>
    </source>
</evidence>
<dbReference type="RefSeq" id="WP_215885693.1">
    <property type="nucleotide sequence ID" value="NZ_JAAXYO010000154.1"/>
</dbReference>
<accession>A0AAE2YRD2</accession>
<evidence type="ECO:0000313" key="1">
    <source>
        <dbReference type="EMBL" id="MBU2788638.1"/>
    </source>
</evidence>
<organism evidence="1 2">
    <name type="scientific">Igneacidithiobacillus copahuensis</name>
    <dbReference type="NCBI Taxonomy" id="2724909"/>
    <lineage>
        <taxon>Bacteria</taxon>
        <taxon>Pseudomonadati</taxon>
        <taxon>Pseudomonadota</taxon>
        <taxon>Acidithiobacillia</taxon>
        <taxon>Acidithiobacillales</taxon>
        <taxon>Acidithiobacillaceae</taxon>
        <taxon>Igneacidithiobacillus</taxon>
    </lineage>
</organism>
<proteinExistence type="predicted"/>
<dbReference type="AlphaFoldDB" id="A0AAE2YRD2"/>